<comment type="caution">
    <text evidence="3">The sequence shown here is derived from an EMBL/GenBank/DDBJ whole genome shotgun (WGS) entry which is preliminary data.</text>
</comment>
<sequence>MIPLSSRSSPVYHPIKGLSSPFRDRPLASMTSRSHVIDISPSPPPHLVRTTVSGRFDDLHSPQGISPDRVSVGLGISHDRKTSVKLFAHGKMSRQPVGLGLGIHTGEDNLGGFMNTGQSAEVQTTGPVATKNVFSWFPNSLSNRQSKASPLRFGFASRHDAQEWAESSYEEESETTNQYIGSNFDRKENHRSQTFLEESENLIDTITFRQDGKALPIGLRKRLGSPRAVSLASAEGPLGQVSQQSPATQEHVETVAFKLLSFDKSGSEPPPLFPREADKIPTKVLKPILRKPSARLLRYRLNPHTKDELDQNFSPPPSGSGEAGSDSPLISAAPKPSHLPHVPSPADVKGLSMPMTEREAPLLHASSPSLPVHSPTFSPASASLSPLIYHNLAFSPSISNTSHAEEMPQQPGGSTLMLSILAGGLGSLGLFFIVAVVFCKKSHGSFRMPFSKRKTRGTAYDEFMEETNWWIAEKKLSLHRERKPSTKGLGNEIYSEPQSRFSDDEDDTSGPKISRFLSRAPSIPPLAHIINCKISLDSLHADLSAVSSPMDSTVYNMTGNYEDNLRFLEQELDFKDSQSMHEAASAPSLLAQGETKSASALVTRARSGSKSSILSKASLKSIGSLASLFLSVTHFDSLGGVGKKTKVERDVGDEDHKHSSVNMDADPFCKSSPQRVEKASLGLCQYQLKRVEESMTRRASVHLDKFDCSPEPAQVPKRPKTMSFIPPAILITDHPSELIPPSPPQLAPFGKTTVSAAACLGDYSNWDHEASDKYGMHDNTFFSPKVTAATLTSSHLQRICGQSSTSQCSPTNVEDPSDANLKLELEGFCREKQGTVTNQVALPSGKFHAKESPQITSLSSLLSYRAQLNKNLTAHRIQPSTRSNSSCSTAGKSGMGTITCAQTIQDLNAVTEDLRALINSEVSGSSSWHSNSHFYRSIPEIAPTSDDTFGAPPIRPPKSVYRYTSRKQLSIEYESTSTPSSPKASQMNYTEFPIESLSTDEAAHLTQIPAIQPSQGTYPTYMGSDVRF</sequence>
<keyword evidence="2" id="KW-1133">Transmembrane helix</keyword>
<gene>
    <name evidence="3" type="ORF">O181_026325</name>
</gene>
<name>A0A9Q3H226_9BASI</name>
<dbReference type="OrthoDB" id="2499634at2759"/>
<feature type="transmembrane region" description="Helical" evidence="2">
    <location>
        <begin position="416"/>
        <end position="439"/>
    </location>
</feature>
<dbReference type="Proteomes" id="UP000765509">
    <property type="component" value="Unassembled WGS sequence"/>
</dbReference>
<evidence type="ECO:0000313" key="3">
    <source>
        <dbReference type="EMBL" id="MBW0486610.1"/>
    </source>
</evidence>
<feature type="region of interest" description="Disordered" evidence="1">
    <location>
        <begin position="303"/>
        <end position="351"/>
    </location>
</feature>
<keyword evidence="2" id="KW-0472">Membrane</keyword>
<evidence type="ECO:0000256" key="2">
    <source>
        <dbReference type="SAM" id="Phobius"/>
    </source>
</evidence>
<evidence type="ECO:0000313" key="4">
    <source>
        <dbReference type="Proteomes" id="UP000765509"/>
    </source>
</evidence>
<proteinExistence type="predicted"/>
<dbReference type="AlphaFoldDB" id="A0A9Q3H226"/>
<reference evidence="3" key="1">
    <citation type="submission" date="2021-03" db="EMBL/GenBank/DDBJ databases">
        <title>Draft genome sequence of rust myrtle Austropuccinia psidii MF-1, a brazilian biotype.</title>
        <authorList>
            <person name="Quecine M.C."/>
            <person name="Pachon D.M.R."/>
            <person name="Bonatelli M.L."/>
            <person name="Correr F.H."/>
            <person name="Franceschini L.M."/>
            <person name="Leite T.F."/>
            <person name="Margarido G.R.A."/>
            <person name="Almeida C.A."/>
            <person name="Ferrarezi J.A."/>
            <person name="Labate C.A."/>
        </authorList>
    </citation>
    <scope>NUCLEOTIDE SEQUENCE</scope>
    <source>
        <strain evidence="3">MF-1</strain>
    </source>
</reference>
<dbReference type="EMBL" id="AVOT02008732">
    <property type="protein sequence ID" value="MBW0486610.1"/>
    <property type="molecule type" value="Genomic_DNA"/>
</dbReference>
<feature type="region of interest" description="Disordered" evidence="1">
    <location>
        <begin position="482"/>
        <end position="510"/>
    </location>
</feature>
<protein>
    <submittedName>
        <fullName evidence="3">Uncharacterized protein</fullName>
    </submittedName>
</protein>
<accession>A0A9Q3H226</accession>
<evidence type="ECO:0000256" key="1">
    <source>
        <dbReference type="SAM" id="MobiDB-lite"/>
    </source>
</evidence>
<keyword evidence="4" id="KW-1185">Reference proteome</keyword>
<feature type="compositionally biased region" description="Low complexity" evidence="1">
    <location>
        <begin position="319"/>
        <end position="328"/>
    </location>
</feature>
<keyword evidence="2" id="KW-0812">Transmembrane</keyword>
<organism evidence="3 4">
    <name type="scientific">Austropuccinia psidii MF-1</name>
    <dbReference type="NCBI Taxonomy" id="1389203"/>
    <lineage>
        <taxon>Eukaryota</taxon>
        <taxon>Fungi</taxon>
        <taxon>Dikarya</taxon>
        <taxon>Basidiomycota</taxon>
        <taxon>Pucciniomycotina</taxon>
        <taxon>Pucciniomycetes</taxon>
        <taxon>Pucciniales</taxon>
        <taxon>Sphaerophragmiaceae</taxon>
        <taxon>Austropuccinia</taxon>
    </lineage>
</organism>